<name>A0A3E2MX90_MYCMR</name>
<organism evidence="2 3">
    <name type="scientific">Mycobacterium marinum</name>
    <dbReference type="NCBI Taxonomy" id="1781"/>
    <lineage>
        <taxon>Bacteria</taxon>
        <taxon>Bacillati</taxon>
        <taxon>Actinomycetota</taxon>
        <taxon>Actinomycetes</taxon>
        <taxon>Mycobacteriales</taxon>
        <taxon>Mycobacteriaceae</taxon>
        <taxon>Mycobacterium</taxon>
        <taxon>Mycobacterium ulcerans group</taxon>
    </lineage>
</organism>
<keyword evidence="1" id="KW-1133">Transmembrane helix</keyword>
<keyword evidence="1" id="KW-0472">Membrane</keyword>
<dbReference type="Proteomes" id="UP000257451">
    <property type="component" value="Unassembled WGS sequence"/>
</dbReference>
<feature type="transmembrane region" description="Helical" evidence="1">
    <location>
        <begin position="86"/>
        <end position="106"/>
    </location>
</feature>
<evidence type="ECO:0008006" key="4">
    <source>
        <dbReference type="Google" id="ProtNLM"/>
    </source>
</evidence>
<gene>
    <name evidence="2" type="ORF">DAVIS_02318</name>
</gene>
<dbReference type="EMBL" id="PEDF01000072">
    <property type="protein sequence ID" value="RFZ42243.1"/>
    <property type="molecule type" value="Genomic_DNA"/>
</dbReference>
<reference evidence="2 3" key="1">
    <citation type="journal article" date="2018" name="Sci. Rep.">
        <title>Extensive genomic diversity among Mycobacterium marinum strains revealed by whole genome sequencing.</title>
        <authorList>
            <person name="Das S."/>
            <person name="Pettersson B.M."/>
            <person name="Behra P.R."/>
            <person name="Mallick A."/>
            <person name="Cheramie M."/>
            <person name="Ramesh M."/>
            <person name="Shirreff L."/>
            <person name="DuCote T."/>
            <person name="Dasgupta S."/>
            <person name="Ennis D.G."/>
            <person name="Kirsebom L.A."/>
        </authorList>
    </citation>
    <scope>NUCLEOTIDE SEQUENCE [LARGE SCALE GENOMIC DNA]</scope>
    <source>
        <strain evidence="2 3">Davis1</strain>
    </source>
</reference>
<accession>A0A3E2MX90</accession>
<comment type="caution">
    <text evidence="2">The sequence shown here is derived from an EMBL/GenBank/DDBJ whole genome shotgun (WGS) entry which is preliminary data.</text>
</comment>
<keyword evidence="1" id="KW-0812">Transmembrane</keyword>
<evidence type="ECO:0000313" key="2">
    <source>
        <dbReference type="EMBL" id="RFZ42243.1"/>
    </source>
</evidence>
<dbReference type="RefSeq" id="WP_117432174.1">
    <property type="nucleotide sequence ID" value="NZ_BQLA01000155.1"/>
</dbReference>
<protein>
    <recommendedName>
        <fullName evidence="4">LysM domain-containing protein</fullName>
    </recommendedName>
</protein>
<proteinExistence type="predicted"/>
<evidence type="ECO:0000256" key="1">
    <source>
        <dbReference type="SAM" id="Phobius"/>
    </source>
</evidence>
<dbReference type="AlphaFoldDB" id="A0A3E2MX90"/>
<evidence type="ECO:0000313" key="3">
    <source>
        <dbReference type="Proteomes" id="UP000257451"/>
    </source>
</evidence>
<sequence>MTLMQAVQPVSPAAPVRLGTREARRFIRGPVGGAIHEPVTGRGRLATSRRVRPSRPAVAPLSYRGTGVALSATAHRRRPASVATTVGLALLAAIITLWLGLVAHFGEMANGGSANMSPVSSSVPDRLAVVRVDAGESLQDVAARVAPGAPVRQVVERIRELNALGSSMPASGQTLIAPVG</sequence>